<dbReference type="SMART" id="SM00591">
    <property type="entry name" value="RWD"/>
    <property type="match status" value="1"/>
</dbReference>
<evidence type="ECO:0000256" key="6">
    <source>
        <dbReference type="ARBA" id="ARBA00023016"/>
    </source>
</evidence>
<dbReference type="GO" id="GO:0005737">
    <property type="term" value="C:cytoplasm"/>
    <property type="evidence" value="ECO:0007669"/>
    <property type="project" value="UniProtKB-SubCell"/>
</dbReference>
<dbReference type="STRING" id="4829.A0A163JXB4"/>
<dbReference type="InterPro" id="IPR006575">
    <property type="entry name" value="RWD_dom"/>
</dbReference>
<gene>
    <name evidence="8" type="primary">ABSGL_09534.1 scaffold 11342</name>
</gene>
<dbReference type="InterPro" id="IPR016135">
    <property type="entry name" value="UBQ-conjugating_enzyme/RWD"/>
</dbReference>
<keyword evidence="6" id="KW-0346">Stress response</keyword>
<dbReference type="PANTHER" id="PTHR16301">
    <property type="entry name" value="IMPACT-RELATED"/>
    <property type="match status" value="1"/>
</dbReference>
<name>A0A163JXB4_ABSGL</name>
<dbReference type="InterPro" id="IPR036956">
    <property type="entry name" value="Impact_N_sf"/>
</dbReference>
<dbReference type="FunCoup" id="A0A163JXB4">
    <property type="interactions" value="477"/>
</dbReference>
<feature type="domain" description="RWD" evidence="7">
    <location>
        <begin position="11"/>
        <end position="118"/>
    </location>
</feature>
<dbReference type="InParanoid" id="A0A163JXB4"/>
<reference evidence="8" key="1">
    <citation type="submission" date="2016-04" db="EMBL/GenBank/DDBJ databases">
        <authorList>
            <person name="Evans L.H."/>
            <person name="Alamgir A."/>
            <person name="Owens N."/>
            <person name="Weber N.D."/>
            <person name="Virtaneva K."/>
            <person name="Barbian K."/>
            <person name="Babar A."/>
            <person name="Rosenke K."/>
        </authorList>
    </citation>
    <scope>NUCLEOTIDE SEQUENCE [LARGE SCALE GENOMIC DNA]</scope>
    <source>
        <strain evidence="8">CBS 101.48</strain>
    </source>
</reference>
<keyword evidence="5" id="KW-0810">Translation regulation</keyword>
<dbReference type="Pfam" id="PF05773">
    <property type="entry name" value="RWD"/>
    <property type="match status" value="1"/>
</dbReference>
<protein>
    <recommendedName>
        <fullName evidence="7">RWD domain-containing protein</fullName>
    </recommendedName>
</protein>
<keyword evidence="3" id="KW-0963">Cytoplasm</keyword>
<dbReference type="OMA" id="INDSIIC"/>
<evidence type="ECO:0000313" key="9">
    <source>
        <dbReference type="Proteomes" id="UP000078561"/>
    </source>
</evidence>
<evidence type="ECO:0000256" key="4">
    <source>
        <dbReference type="ARBA" id="ARBA00022491"/>
    </source>
</evidence>
<dbReference type="PANTHER" id="PTHR16301:SF25">
    <property type="entry name" value="PROTEIN IMPACT"/>
    <property type="match status" value="1"/>
</dbReference>
<dbReference type="InterPro" id="IPR020568">
    <property type="entry name" value="Ribosomal_Su5_D2-typ_SF"/>
</dbReference>
<dbReference type="Gene3D" id="3.30.230.30">
    <property type="entry name" value="Impact, N-terminal domain"/>
    <property type="match status" value="1"/>
</dbReference>
<dbReference type="Pfam" id="PF01205">
    <property type="entry name" value="Impact_N"/>
    <property type="match status" value="1"/>
</dbReference>
<evidence type="ECO:0000256" key="1">
    <source>
        <dbReference type="ARBA" id="ARBA00004496"/>
    </source>
</evidence>
<evidence type="ECO:0000259" key="7">
    <source>
        <dbReference type="PROSITE" id="PS50908"/>
    </source>
</evidence>
<dbReference type="Proteomes" id="UP000078561">
    <property type="component" value="Unassembled WGS sequence"/>
</dbReference>
<evidence type="ECO:0000256" key="2">
    <source>
        <dbReference type="ARBA" id="ARBA00007665"/>
    </source>
</evidence>
<keyword evidence="9" id="KW-1185">Reference proteome</keyword>
<proteinExistence type="inferred from homology"/>
<dbReference type="InterPro" id="IPR001498">
    <property type="entry name" value="Impact_N"/>
</dbReference>
<accession>A0A163JXB4</accession>
<evidence type="ECO:0000313" key="8">
    <source>
        <dbReference type="EMBL" id="SAM03691.1"/>
    </source>
</evidence>
<dbReference type="SUPFAM" id="SSF54495">
    <property type="entry name" value="UBC-like"/>
    <property type="match status" value="1"/>
</dbReference>
<organism evidence="8">
    <name type="scientific">Absidia glauca</name>
    <name type="common">Pin mould</name>
    <dbReference type="NCBI Taxonomy" id="4829"/>
    <lineage>
        <taxon>Eukaryota</taxon>
        <taxon>Fungi</taxon>
        <taxon>Fungi incertae sedis</taxon>
        <taxon>Mucoromycota</taxon>
        <taxon>Mucoromycotina</taxon>
        <taxon>Mucoromycetes</taxon>
        <taxon>Mucorales</taxon>
        <taxon>Cunninghamellaceae</taxon>
        <taxon>Absidia</taxon>
    </lineage>
</organism>
<dbReference type="AlphaFoldDB" id="A0A163JXB4"/>
<comment type="subcellular location">
    <subcellularLocation>
        <location evidence="1">Cytoplasm</location>
    </subcellularLocation>
</comment>
<dbReference type="EMBL" id="LT554228">
    <property type="protein sequence ID" value="SAM03691.1"/>
    <property type="molecule type" value="Genomic_DNA"/>
</dbReference>
<dbReference type="GO" id="GO:0140469">
    <property type="term" value="P:GCN2-mediated signaling"/>
    <property type="evidence" value="ECO:0007669"/>
    <property type="project" value="TreeGrafter"/>
</dbReference>
<dbReference type="PROSITE" id="PS50908">
    <property type="entry name" value="RWD"/>
    <property type="match status" value="1"/>
</dbReference>
<dbReference type="InterPro" id="IPR023582">
    <property type="entry name" value="Impact"/>
</dbReference>
<dbReference type="Gene3D" id="3.10.110.10">
    <property type="entry name" value="Ubiquitin Conjugating Enzyme"/>
    <property type="match status" value="1"/>
</dbReference>
<evidence type="ECO:0000256" key="3">
    <source>
        <dbReference type="ARBA" id="ARBA00022490"/>
    </source>
</evidence>
<dbReference type="GO" id="GO:0006446">
    <property type="term" value="P:regulation of translational initiation"/>
    <property type="evidence" value="ECO:0007669"/>
    <property type="project" value="TreeGrafter"/>
</dbReference>
<dbReference type="SUPFAM" id="SSF54211">
    <property type="entry name" value="Ribosomal protein S5 domain 2-like"/>
    <property type="match status" value="1"/>
</dbReference>
<keyword evidence="4" id="KW-0678">Repressor</keyword>
<dbReference type="OrthoDB" id="69641at2759"/>
<evidence type="ECO:0000256" key="5">
    <source>
        <dbReference type="ARBA" id="ARBA00022845"/>
    </source>
</evidence>
<sequence>MKQDNEQQQKEELWVIRTIFGDSILQRDEHHSTLHQTAYLLTVDLEDDRVMVLRLFFPSTYPSADCPVFEVTSLYCGSTKVDTSMVHAIQHRFQTLFQPGQVVLYDWIQWLREYIQDHIKVKPTAVAAAVPTPSLILEEEEEETIADDLPSIFSSEPLVNRKSVFVAHIAAVKSPKHVNQVMAALLANKKIARATHNIMAYRIQLSSGSILQDHDDDGETAAGDVKDVLVVVSRWFGGILLGPDRFKDINNCARQALVDCGYLPKKAAK</sequence>
<comment type="similarity">
    <text evidence="2">Belongs to the IMPACT family.</text>
</comment>
<dbReference type="CDD" id="cd23821">
    <property type="entry name" value="RWD_IMPACT"/>
    <property type="match status" value="1"/>
</dbReference>